<reference evidence="2" key="2">
    <citation type="submission" date="2020-05" db="UniProtKB">
        <authorList>
            <consortium name="EnsemblMetazoa"/>
        </authorList>
    </citation>
    <scope>IDENTIFICATION</scope>
</reference>
<organism evidence="1">
    <name type="scientific">Anopheles sinensis</name>
    <name type="common">Mosquito</name>
    <dbReference type="NCBI Taxonomy" id="74873"/>
    <lineage>
        <taxon>Eukaryota</taxon>
        <taxon>Metazoa</taxon>
        <taxon>Ecdysozoa</taxon>
        <taxon>Arthropoda</taxon>
        <taxon>Hexapoda</taxon>
        <taxon>Insecta</taxon>
        <taxon>Pterygota</taxon>
        <taxon>Neoptera</taxon>
        <taxon>Endopterygota</taxon>
        <taxon>Diptera</taxon>
        <taxon>Nematocera</taxon>
        <taxon>Culicoidea</taxon>
        <taxon>Culicidae</taxon>
        <taxon>Anophelinae</taxon>
        <taxon>Anopheles</taxon>
    </lineage>
</organism>
<dbReference type="EMBL" id="KE525348">
    <property type="protein sequence ID" value="KFB50334.1"/>
    <property type="molecule type" value="Genomic_DNA"/>
</dbReference>
<proteinExistence type="predicted"/>
<dbReference type="AlphaFoldDB" id="A0A084WJE0"/>
<dbReference type="EMBL" id="ATLV01024017">
    <property type="status" value="NOT_ANNOTATED_CDS"/>
    <property type="molecule type" value="Genomic_DNA"/>
</dbReference>
<keyword evidence="1" id="KW-0032">Aminotransferase</keyword>
<gene>
    <name evidence="1" type="ORF">ZHAS_00018603</name>
</gene>
<name>A0A084WJE0_ANOSI</name>
<keyword evidence="1" id="KW-0808">Transferase</keyword>
<keyword evidence="3" id="KW-1185">Reference proteome</keyword>
<evidence type="ECO:0000313" key="1">
    <source>
        <dbReference type="EMBL" id="KFB50334.1"/>
    </source>
</evidence>
<dbReference type="Proteomes" id="UP000030765">
    <property type="component" value="Unassembled WGS sequence"/>
</dbReference>
<accession>A0A084WJE0</accession>
<dbReference type="EnsemblMetazoa" id="ASIC018603-RA">
    <property type="protein sequence ID" value="ASIC018603-PA"/>
    <property type="gene ID" value="ASIC018603"/>
</dbReference>
<evidence type="ECO:0000313" key="3">
    <source>
        <dbReference type="Proteomes" id="UP000030765"/>
    </source>
</evidence>
<dbReference type="GO" id="GO:0008483">
    <property type="term" value="F:transaminase activity"/>
    <property type="evidence" value="ECO:0007669"/>
    <property type="project" value="UniProtKB-KW"/>
</dbReference>
<dbReference type="VEuPathDB" id="VectorBase:ASIC018603"/>
<sequence>MRYDAVEGGEMLLRKSVTGIDYLRAALADLVDAPGWDFRPPGMKLFDGPKDHKWDEVRGLCLVNW</sequence>
<protein>
    <submittedName>
        <fullName evidence="1 2">Glutamate-1-semialdehyde aminotransferase</fullName>
    </submittedName>
</protein>
<evidence type="ECO:0000313" key="2">
    <source>
        <dbReference type="EnsemblMetazoa" id="ASIC018603-PA"/>
    </source>
</evidence>
<reference evidence="1 3" key="1">
    <citation type="journal article" date="2014" name="BMC Genomics">
        <title>Genome sequence of Anopheles sinensis provides insight into genetics basis of mosquito competence for malaria parasites.</title>
        <authorList>
            <person name="Zhou D."/>
            <person name="Zhang D."/>
            <person name="Ding G."/>
            <person name="Shi L."/>
            <person name="Hou Q."/>
            <person name="Ye Y."/>
            <person name="Xu Y."/>
            <person name="Zhou H."/>
            <person name="Xiong C."/>
            <person name="Li S."/>
            <person name="Yu J."/>
            <person name="Hong S."/>
            <person name="Yu X."/>
            <person name="Zou P."/>
            <person name="Chen C."/>
            <person name="Chang X."/>
            <person name="Wang W."/>
            <person name="Lv Y."/>
            <person name="Sun Y."/>
            <person name="Ma L."/>
            <person name="Shen B."/>
            <person name="Zhu C."/>
        </authorList>
    </citation>
    <scope>NUCLEOTIDE SEQUENCE [LARGE SCALE GENOMIC DNA]</scope>
</reference>